<organism evidence="2 3">
    <name type="scientific">Trichinella spiralis</name>
    <name type="common">Trichina worm</name>
    <dbReference type="NCBI Taxonomy" id="6334"/>
    <lineage>
        <taxon>Eukaryota</taxon>
        <taxon>Metazoa</taxon>
        <taxon>Ecdysozoa</taxon>
        <taxon>Nematoda</taxon>
        <taxon>Enoplea</taxon>
        <taxon>Dorylaimia</taxon>
        <taxon>Trichinellida</taxon>
        <taxon>Trichinellidae</taxon>
        <taxon>Trichinella</taxon>
    </lineage>
</organism>
<keyword evidence="1" id="KW-1133">Transmembrane helix</keyword>
<dbReference type="EMBL" id="JBEUSY010000165">
    <property type="protein sequence ID" value="KAL1243675.1"/>
    <property type="molecule type" value="Genomic_DNA"/>
</dbReference>
<comment type="caution">
    <text evidence="2">The sequence shown here is derived from an EMBL/GenBank/DDBJ whole genome shotgun (WGS) entry which is preliminary data.</text>
</comment>
<sequence length="98" mass="11266">MLCNVQFWLFFLCSVMLQISVRLLFSRLIELEKILAPRKSHFRLTMATWQISKWDLFTDLRLAVMIGSYTFDEQTTTADTHHCQATASSVDCGSIPCS</sequence>
<protein>
    <submittedName>
        <fullName evidence="2">Formate--tetrahydrofolate ligase</fullName>
    </submittedName>
</protein>
<feature type="transmembrane region" description="Helical" evidence="1">
    <location>
        <begin position="6"/>
        <end position="25"/>
    </location>
</feature>
<reference evidence="2 3" key="1">
    <citation type="submission" date="2024-07" db="EMBL/GenBank/DDBJ databases">
        <title>Enhanced genomic and transcriptomic resources for Trichinella pseudospiralis and T. spiralis underpin the discovery of pronounced molecular differences between stages and species.</title>
        <authorList>
            <person name="Pasi K.K."/>
            <person name="La Rosa G."/>
            <person name="Gomez-Morales M.A."/>
            <person name="Tosini F."/>
            <person name="Sumanam S."/>
            <person name="Young N.D."/>
            <person name="Chang B.C."/>
            <person name="Robin G.B."/>
        </authorList>
    </citation>
    <scope>NUCLEOTIDE SEQUENCE [LARGE SCALE GENOMIC DNA]</scope>
    <source>
        <strain evidence="2">ISS534</strain>
    </source>
</reference>
<keyword evidence="3" id="KW-1185">Reference proteome</keyword>
<keyword evidence="1" id="KW-0812">Transmembrane</keyword>
<name>A0ABR3KU83_TRISP</name>
<evidence type="ECO:0000313" key="2">
    <source>
        <dbReference type="EMBL" id="KAL1243675.1"/>
    </source>
</evidence>
<evidence type="ECO:0000313" key="3">
    <source>
        <dbReference type="Proteomes" id="UP001558632"/>
    </source>
</evidence>
<dbReference type="GO" id="GO:0016874">
    <property type="term" value="F:ligase activity"/>
    <property type="evidence" value="ECO:0007669"/>
    <property type="project" value="UniProtKB-KW"/>
</dbReference>
<keyword evidence="2" id="KW-0436">Ligase</keyword>
<keyword evidence="1" id="KW-0472">Membrane</keyword>
<proteinExistence type="predicted"/>
<gene>
    <name evidence="2" type="ORF">TSPI_01395</name>
</gene>
<evidence type="ECO:0000256" key="1">
    <source>
        <dbReference type="SAM" id="Phobius"/>
    </source>
</evidence>
<accession>A0ABR3KU83</accession>
<dbReference type="Proteomes" id="UP001558632">
    <property type="component" value="Unassembled WGS sequence"/>
</dbReference>